<gene>
    <name evidence="3" type="ORF">NF27_DP00260</name>
</gene>
<evidence type="ECO:0000313" key="3">
    <source>
        <dbReference type="EMBL" id="KIE05482.1"/>
    </source>
</evidence>
<dbReference type="AlphaFoldDB" id="A0A0C1MTS2"/>
<dbReference type="InterPro" id="IPR010134">
    <property type="entry name" value="PHA_reg_PhaR"/>
</dbReference>
<dbReference type="Pfam" id="PF07879">
    <property type="entry name" value="PHB_acc_N"/>
    <property type="match status" value="1"/>
</dbReference>
<feature type="domain" description="PHA accumulation regulator DNA-binding N-terminal" evidence="2">
    <location>
        <begin position="8"/>
        <end position="68"/>
    </location>
</feature>
<evidence type="ECO:0000259" key="2">
    <source>
        <dbReference type="Pfam" id="PF07879"/>
    </source>
</evidence>
<dbReference type="EMBL" id="JSWE01000092">
    <property type="protein sequence ID" value="KIE05482.1"/>
    <property type="molecule type" value="Genomic_DNA"/>
</dbReference>
<dbReference type="PATRIC" id="fig|86105.3.peg.570"/>
<dbReference type="GO" id="GO:0006355">
    <property type="term" value="P:regulation of DNA-templated transcription"/>
    <property type="evidence" value="ECO:0007669"/>
    <property type="project" value="InterPro"/>
</dbReference>
<dbReference type="Pfam" id="PF05233">
    <property type="entry name" value="PHB_acc"/>
    <property type="match status" value="1"/>
</dbReference>
<dbReference type="InterPro" id="IPR007897">
    <property type="entry name" value="PHB_accumulat"/>
</dbReference>
<evidence type="ECO:0000313" key="4">
    <source>
        <dbReference type="Proteomes" id="UP000031258"/>
    </source>
</evidence>
<proteinExistence type="predicted"/>
<accession>A0A0C1MTS2</accession>
<sequence>MPENNKIVIKKYPNRRLYNTAISAYITLEELSNLIKEDYNIIVIDAKTGEDLTRVTLTQIILEHESKGYSLLPLEFLKQIIKLYDNNLSSVFNAYITHSMDYFKKNENSMQEFMSSTGGGNFLFTNNWTKMWEDYSKKNADFMEAMLKNMSGLNPSSNNKKDK</sequence>
<dbReference type="OrthoDB" id="9795345at2"/>
<protein>
    <submittedName>
        <fullName evidence="3">Uncharacterized protein in phbA 5'region</fullName>
    </submittedName>
</protein>
<comment type="caution">
    <text evidence="3">The sequence shown here is derived from an EMBL/GenBank/DDBJ whole genome shotgun (WGS) entry which is preliminary data.</text>
</comment>
<dbReference type="RefSeq" id="WP_053332534.1">
    <property type="nucleotide sequence ID" value="NZ_JSWE01000092.1"/>
</dbReference>
<dbReference type="STRING" id="86105.NF27_DP00260"/>
<evidence type="ECO:0000259" key="1">
    <source>
        <dbReference type="Pfam" id="PF05233"/>
    </source>
</evidence>
<dbReference type="Proteomes" id="UP000031258">
    <property type="component" value="Unassembled WGS sequence"/>
</dbReference>
<reference evidence="3 4" key="1">
    <citation type="submission" date="2014-11" db="EMBL/GenBank/DDBJ databases">
        <title>A Rickettsiales Symbiont of Amoebae With Ancient Features.</title>
        <authorList>
            <person name="Schulz F."/>
            <person name="Martijn J."/>
            <person name="Wascher F."/>
            <person name="Kostanjsek R."/>
            <person name="Ettema T.J."/>
            <person name="Horn M."/>
        </authorList>
    </citation>
    <scope>NUCLEOTIDE SEQUENCE [LARGE SCALE GENOMIC DNA]</scope>
    <source>
        <strain evidence="3 4">UWC36</strain>
    </source>
</reference>
<name>A0A0C1MTS2_9RICK</name>
<feature type="domain" description="PHB accumulation regulatory" evidence="1">
    <location>
        <begin position="72"/>
        <end position="111"/>
    </location>
</feature>
<dbReference type="InterPro" id="IPR012909">
    <property type="entry name" value="PHA_DNA-bd_N"/>
</dbReference>
<keyword evidence="4" id="KW-1185">Reference proteome</keyword>
<organism evidence="3 4">
    <name type="scientific">Candidatus Jidaibacter acanthamoebae</name>
    <dbReference type="NCBI Taxonomy" id="86105"/>
    <lineage>
        <taxon>Bacteria</taxon>
        <taxon>Pseudomonadati</taxon>
        <taxon>Pseudomonadota</taxon>
        <taxon>Alphaproteobacteria</taxon>
        <taxon>Rickettsiales</taxon>
        <taxon>Candidatus Midichloriaceae</taxon>
        <taxon>Candidatus Jidaibacter</taxon>
    </lineage>
</organism>
<dbReference type="NCBIfam" id="TIGR01848">
    <property type="entry name" value="PHA_reg_PhaR"/>
    <property type="match status" value="1"/>
</dbReference>